<dbReference type="InterPro" id="IPR015422">
    <property type="entry name" value="PyrdxlP-dep_Trfase_small"/>
</dbReference>
<evidence type="ECO:0000256" key="3">
    <source>
        <dbReference type="ARBA" id="ARBA00022605"/>
    </source>
</evidence>
<dbReference type="PANTHER" id="PTHR42885:SF2">
    <property type="entry name" value="HISTIDINOL-PHOSPHATE AMINOTRANSFERASE"/>
    <property type="match status" value="1"/>
</dbReference>
<evidence type="ECO:0000256" key="2">
    <source>
        <dbReference type="ARBA" id="ARBA00022576"/>
    </source>
</evidence>
<dbReference type="InterPro" id="IPR015424">
    <property type="entry name" value="PyrdxlP-dep_Trfase"/>
</dbReference>
<keyword evidence="2" id="KW-0032">Aminotransferase</keyword>
<dbReference type="AlphaFoldDB" id="A0A381P3W3"/>
<sequence length="363" mass="40061">MTNNKMPPMLPHIEALGTYEGVDPMEVMAERSGIPSEKIIRLNGNENPYGPSPKVAAALGDYPNFNYYPDPGQRNLRQVLSGYLNVDPERIVAGNGSDELIDLLLRMYVGVGDNVIIPTPTFGMYTFSTGICGGETISVERDNWFEINLEAMKSAVTTKSKIIFLTSPNNPTGNIVPEAQTRALLDTGLLVVMDEAYFEFCGETAIPLLSEYPNLVVLRTFSKWAGLAGLRIGVAAMDPDLAATMMAMKPPYNVNLAAEVALTTSLKDTPSLLERVAQIVEERSRMMEKLKQVPSLTPWPSRANFILCEVPDGRGKEIFEGLCSRGIFLRYWSKGRLKNFIRTSIGLPHETDAVVEAFRELCS</sequence>
<dbReference type="GO" id="GO:0030170">
    <property type="term" value="F:pyridoxal phosphate binding"/>
    <property type="evidence" value="ECO:0007669"/>
    <property type="project" value="InterPro"/>
</dbReference>
<evidence type="ECO:0000256" key="1">
    <source>
        <dbReference type="ARBA" id="ARBA00001933"/>
    </source>
</evidence>
<comment type="pathway">
    <text evidence="7">Amino-acid biosynthesis.</text>
</comment>
<protein>
    <recommendedName>
        <fullName evidence="8">Aminotransferase class I/classII large domain-containing protein</fullName>
    </recommendedName>
</protein>
<dbReference type="CDD" id="cd00609">
    <property type="entry name" value="AAT_like"/>
    <property type="match status" value="1"/>
</dbReference>
<dbReference type="Pfam" id="PF00155">
    <property type="entry name" value="Aminotran_1_2"/>
    <property type="match status" value="1"/>
</dbReference>
<dbReference type="GO" id="GO:0000105">
    <property type="term" value="P:L-histidine biosynthetic process"/>
    <property type="evidence" value="ECO:0007669"/>
    <property type="project" value="UniProtKB-KW"/>
</dbReference>
<dbReference type="HAMAP" id="MF_01023">
    <property type="entry name" value="HisC_aminotrans_2"/>
    <property type="match status" value="1"/>
</dbReference>
<accession>A0A381P3W3</accession>
<dbReference type="GO" id="GO:0004400">
    <property type="term" value="F:histidinol-phosphate transaminase activity"/>
    <property type="evidence" value="ECO:0007669"/>
    <property type="project" value="InterPro"/>
</dbReference>
<proteinExistence type="inferred from homology"/>
<name>A0A381P3W3_9ZZZZ</name>
<dbReference type="Gene3D" id="3.90.1150.10">
    <property type="entry name" value="Aspartate Aminotransferase, domain 1"/>
    <property type="match status" value="1"/>
</dbReference>
<evidence type="ECO:0000256" key="7">
    <source>
        <dbReference type="ARBA" id="ARBA00029440"/>
    </source>
</evidence>
<keyword evidence="6" id="KW-0368">Histidine biosynthesis</keyword>
<dbReference type="EMBL" id="UINC01000814">
    <property type="protein sequence ID" value="SUZ61601.1"/>
    <property type="molecule type" value="Genomic_DNA"/>
</dbReference>
<evidence type="ECO:0000256" key="6">
    <source>
        <dbReference type="ARBA" id="ARBA00023102"/>
    </source>
</evidence>
<dbReference type="InterPro" id="IPR005861">
    <property type="entry name" value="HisP_aminotrans"/>
</dbReference>
<dbReference type="Gene3D" id="3.40.640.10">
    <property type="entry name" value="Type I PLP-dependent aspartate aminotransferase-like (Major domain)"/>
    <property type="match status" value="1"/>
</dbReference>
<keyword evidence="3" id="KW-0028">Amino-acid biosynthesis</keyword>
<evidence type="ECO:0000256" key="5">
    <source>
        <dbReference type="ARBA" id="ARBA00022898"/>
    </source>
</evidence>
<dbReference type="InterPro" id="IPR015421">
    <property type="entry name" value="PyrdxlP-dep_Trfase_major"/>
</dbReference>
<dbReference type="PANTHER" id="PTHR42885">
    <property type="entry name" value="HISTIDINOL-PHOSPHATE AMINOTRANSFERASE-RELATED"/>
    <property type="match status" value="1"/>
</dbReference>
<organism evidence="9">
    <name type="scientific">marine metagenome</name>
    <dbReference type="NCBI Taxonomy" id="408172"/>
    <lineage>
        <taxon>unclassified sequences</taxon>
        <taxon>metagenomes</taxon>
        <taxon>ecological metagenomes</taxon>
    </lineage>
</organism>
<keyword evidence="4" id="KW-0808">Transferase</keyword>
<comment type="cofactor">
    <cofactor evidence="1">
        <name>pyridoxal 5'-phosphate</name>
        <dbReference type="ChEBI" id="CHEBI:597326"/>
    </cofactor>
</comment>
<keyword evidence="5" id="KW-0663">Pyridoxal phosphate</keyword>
<feature type="domain" description="Aminotransferase class I/classII large" evidence="8">
    <location>
        <begin position="38"/>
        <end position="353"/>
    </location>
</feature>
<evidence type="ECO:0000313" key="9">
    <source>
        <dbReference type="EMBL" id="SUZ61601.1"/>
    </source>
</evidence>
<evidence type="ECO:0000259" key="8">
    <source>
        <dbReference type="Pfam" id="PF00155"/>
    </source>
</evidence>
<dbReference type="InterPro" id="IPR004839">
    <property type="entry name" value="Aminotransferase_I/II_large"/>
</dbReference>
<reference evidence="9" key="1">
    <citation type="submission" date="2018-05" db="EMBL/GenBank/DDBJ databases">
        <authorList>
            <person name="Lanie J.A."/>
            <person name="Ng W.-L."/>
            <person name="Kazmierczak K.M."/>
            <person name="Andrzejewski T.M."/>
            <person name="Davidsen T.M."/>
            <person name="Wayne K.J."/>
            <person name="Tettelin H."/>
            <person name="Glass J.I."/>
            <person name="Rusch D."/>
            <person name="Podicherti R."/>
            <person name="Tsui H.-C.T."/>
            <person name="Winkler M.E."/>
        </authorList>
    </citation>
    <scope>NUCLEOTIDE SEQUENCE</scope>
</reference>
<dbReference type="SUPFAM" id="SSF53383">
    <property type="entry name" value="PLP-dependent transferases"/>
    <property type="match status" value="1"/>
</dbReference>
<dbReference type="NCBIfam" id="TIGR01141">
    <property type="entry name" value="hisC"/>
    <property type="match status" value="1"/>
</dbReference>
<evidence type="ECO:0000256" key="4">
    <source>
        <dbReference type="ARBA" id="ARBA00022679"/>
    </source>
</evidence>
<gene>
    <name evidence="9" type="ORF">METZ01_LOCUS14455</name>
</gene>